<sequence>MSLDATATIDAPVDTVIRAFTNRDFQQYAGAAAGGSLDDFRIDGDPAGAFTIAIVRAVAEERIPDLARSFIRGRLLLSQEEHWAAPAPDGSRTSEVSISFGSVPLKVTGTERLAAAGDGSTLTVTGNVTSGISFLGARIAQMAEPVIAKAVRLQATAVARWIREH</sequence>
<evidence type="ECO:0000313" key="1">
    <source>
        <dbReference type="EMBL" id="OMH23868.1"/>
    </source>
</evidence>
<dbReference type="Proteomes" id="UP000187085">
    <property type="component" value="Unassembled WGS sequence"/>
</dbReference>
<dbReference type="Gene3D" id="3.30.530.20">
    <property type="match status" value="1"/>
</dbReference>
<evidence type="ECO:0000313" key="2">
    <source>
        <dbReference type="Proteomes" id="UP000187085"/>
    </source>
</evidence>
<dbReference type="Pfam" id="PF10698">
    <property type="entry name" value="DUF2505"/>
    <property type="match status" value="1"/>
</dbReference>
<dbReference type="SUPFAM" id="SSF55961">
    <property type="entry name" value="Bet v1-like"/>
    <property type="match status" value="1"/>
</dbReference>
<name>A0A1R1L8K8_9MICC</name>
<dbReference type="InterPro" id="IPR019639">
    <property type="entry name" value="DUF2505"/>
</dbReference>
<dbReference type="AlphaFoldDB" id="A0A1R1L8K8"/>
<proteinExistence type="predicted"/>
<dbReference type="OrthoDB" id="3266819at2"/>
<dbReference type="EMBL" id="MRDE01000068">
    <property type="protein sequence ID" value="OMH23868.1"/>
    <property type="molecule type" value="Genomic_DNA"/>
</dbReference>
<keyword evidence="2" id="KW-1185">Reference proteome</keyword>
<evidence type="ECO:0008006" key="3">
    <source>
        <dbReference type="Google" id="ProtNLM"/>
    </source>
</evidence>
<protein>
    <recommendedName>
        <fullName evidence="3">Proteinase inhibitor I25 cystatin</fullName>
    </recommendedName>
</protein>
<gene>
    <name evidence="1" type="ORF">BKD30_10915</name>
</gene>
<organism evidence="1 2">
    <name type="scientific">Tersicoccus phoenicis</name>
    <dbReference type="NCBI Taxonomy" id="554083"/>
    <lineage>
        <taxon>Bacteria</taxon>
        <taxon>Bacillati</taxon>
        <taxon>Actinomycetota</taxon>
        <taxon>Actinomycetes</taxon>
        <taxon>Micrococcales</taxon>
        <taxon>Micrococcaceae</taxon>
        <taxon>Tersicoccus</taxon>
    </lineage>
</organism>
<dbReference type="RefSeq" id="WP_076704605.1">
    <property type="nucleotide sequence ID" value="NZ_MRDE01000068.1"/>
</dbReference>
<reference evidence="1 2" key="1">
    <citation type="submission" date="2016-12" db="EMBL/GenBank/DDBJ databases">
        <title>Draft genome of Tersicoccus phoenicis 1P05MA.</title>
        <authorList>
            <person name="Nakajima Y."/>
            <person name="Yoshizawa S."/>
            <person name="Nakamura K."/>
            <person name="Ogura Y."/>
            <person name="Hayashi T."/>
            <person name="Kogure K."/>
        </authorList>
    </citation>
    <scope>NUCLEOTIDE SEQUENCE [LARGE SCALE GENOMIC DNA]</scope>
    <source>
        <strain evidence="1 2">1p05MA</strain>
    </source>
</reference>
<comment type="caution">
    <text evidence="1">The sequence shown here is derived from an EMBL/GenBank/DDBJ whole genome shotgun (WGS) entry which is preliminary data.</text>
</comment>
<dbReference type="STRING" id="554083.BKD30_10915"/>
<dbReference type="InterPro" id="IPR023393">
    <property type="entry name" value="START-like_dom_sf"/>
</dbReference>
<accession>A0A1R1L8K8</accession>